<keyword evidence="1" id="KW-0812">Transmembrane</keyword>
<feature type="transmembrane region" description="Helical" evidence="1">
    <location>
        <begin position="216"/>
        <end position="238"/>
    </location>
</feature>
<evidence type="ECO:0000313" key="3">
    <source>
        <dbReference type="Proteomes" id="UP000298030"/>
    </source>
</evidence>
<keyword evidence="1" id="KW-0472">Membrane</keyword>
<reference evidence="2 3" key="1">
    <citation type="journal article" date="2019" name="Nat. Ecol. Evol.">
        <title>Megaphylogeny resolves global patterns of mushroom evolution.</title>
        <authorList>
            <person name="Varga T."/>
            <person name="Krizsan K."/>
            <person name="Foldi C."/>
            <person name="Dima B."/>
            <person name="Sanchez-Garcia M."/>
            <person name="Sanchez-Ramirez S."/>
            <person name="Szollosi G.J."/>
            <person name="Szarkandi J.G."/>
            <person name="Papp V."/>
            <person name="Albert L."/>
            <person name="Andreopoulos W."/>
            <person name="Angelini C."/>
            <person name="Antonin V."/>
            <person name="Barry K.W."/>
            <person name="Bougher N.L."/>
            <person name="Buchanan P."/>
            <person name="Buyck B."/>
            <person name="Bense V."/>
            <person name="Catcheside P."/>
            <person name="Chovatia M."/>
            <person name="Cooper J."/>
            <person name="Damon W."/>
            <person name="Desjardin D."/>
            <person name="Finy P."/>
            <person name="Geml J."/>
            <person name="Haridas S."/>
            <person name="Hughes K."/>
            <person name="Justo A."/>
            <person name="Karasinski D."/>
            <person name="Kautmanova I."/>
            <person name="Kiss B."/>
            <person name="Kocsube S."/>
            <person name="Kotiranta H."/>
            <person name="LaButti K.M."/>
            <person name="Lechner B.E."/>
            <person name="Liimatainen K."/>
            <person name="Lipzen A."/>
            <person name="Lukacs Z."/>
            <person name="Mihaltcheva S."/>
            <person name="Morgado L.N."/>
            <person name="Niskanen T."/>
            <person name="Noordeloos M.E."/>
            <person name="Ohm R.A."/>
            <person name="Ortiz-Santana B."/>
            <person name="Ovrebo C."/>
            <person name="Racz N."/>
            <person name="Riley R."/>
            <person name="Savchenko A."/>
            <person name="Shiryaev A."/>
            <person name="Soop K."/>
            <person name="Spirin V."/>
            <person name="Szebenyi C."/>
            <person name="Tomsovsky M."/>
            <person name="Tulloss R.E."/>
            <person name="Uehling J."/>
            <person name="Grigoriev I.V."/>
            <person name="Vagvolgyi C."/>
            <person name="Papp T."/>
            <person name="Martin F.M."/>
            <person name="Miettinen O."/>
            <person name="Hibbett D.S."/>
            <person name="Nagy L.G."/>
        </authorList>
    </citation>
    <scope>NUCLEOTIDE SEQUENCE [LARGE SCALE GENOMIC DNA]</scope>
    <source>
        <strain evidence="2 3">FP101781</strain>
    </source>
</reference>
<feature type="transmembrane region" description="Helical" evidence="1">
    <location>
        <begin position="113"/>
        <end position="133"/>
    </location>
</feature>
<evidence type="ECO:0000313" key="2">
    <source>
        <dbReference type="EMBL" id="TEB30896.1"/>
    </source>
</evidence>
<dbReference type="GO" id="GO:0016020">
    <property type="term" value="C:membrane"/>
    <property type="evidence" value="ECO:0007669"/>
    <property type="project" value="TreeGrafter"/>
</dbReference>
<organism evidence="2 3">
    <name type="scientific">Coprinellus micaceus</name>
    <name type="common">Glistening ink-cap mushroom</name>
    <name type="synonym">Coprinus micaceus</name>
    <dbReference type="NCBI Taxonomy" id="71717"/>
    <lineage>
        <taxon>Eukaryota</taxon>
        <taxon>Fungi</taxon>
        <taxon>Dikarya</taxon>
        <taxon>Basidiomycota</taxon>
        <taxon>Agaricomycotina</taxon>
        <taxon>Agaricomycetes</taxon>
        <taxon>Agaricomycetidae</taxon>
        <taxon>Agaricales</taxon>
        <taxon>Agaricineae</taxon>
        <taxon>Psathyrellaceae</taxon>
        <taxon>Coprinellus</taxon>
    </lineage>
</organism>
<dbReference type="STRING" id="71717.A0A4Y7T9Q2"/>
<dbReference type="OrthoDB" id="419711at2759"/>
<dbReference type="AlphaFoldDB" id="A0A4Y7T9Q2"/>
<dbReference type="PANTHER" id="PTHR12242">
    <property type="entry name" value="OS02G0130600 PROTEIN-RELATED"/>
    <property type="match status" value="1"/>
</dbReference>
<feature type="transmembrane region" description="Helical" evidence="1">
    <location>
        <begin position="30"/>
        <end position="54"/>
    </location>
</feature>
<accession>A0A4Y7T9Q2</accession>
<dbReference type="Proteomes" id="UP000298030">
    <property type="component" value="Unassembled WGS sequence"/>
</dbReference>
<proteinExistence type="predicted"/>
<keyword evidence="3" id="KW-1185">Reference proteome</keyword>
<gene>
    <name evidence="2" type="ORF">FA13DRAFT_1733305</name>
</gene>
<comment type="caution">
    <text evidence="2">The sequence shown here is derived from an EMBL/GenBank/DDBJ whole genome shotgun (WGS) entry which is preliminary data.</text>
</comment>
<dbReference type="PANTHER" id="PTHR12242:SF1">
    <property type="entry name" value="MYND-TYPE DOMAIN-CONTAINING PROTEIN"/>
    <property type="match status" value="1"/>
</dbReference>
<feature type="transmembrane region" description="Helical" evidence="1">
    <location>
        <begin position="175"/>
        <end position="196"/>
    </location>
</feature>
<evidence type="ECO:0000256" key="1">
    <source>
        <dbReference type="SAM" id="Phobius"/>
    </source>
</evidence>
<name>A0A4Y7T9Q2_COPMI</name>
<dbReference type="EMBL" id="QPFP01000021">
    <property type="protein sequence ID" value="TEB30896.1"/>
    <property type="molecule type" value="Genomic_DNA"/>
</dbReference>
<protein>
    <recommendedName>
        <fullName evidence="4">FAR-17a/AIG1-like protein</fullName>
    </recommendedName>
</protein>
<sequence length="268" mass="30727">MANYPSSSSPAFDPDFKLVTSYAFKPPTLAYIRLFFALLITGILIFCIAFQAAILKNAQKFFSFFTNLSYFGLCGYFWASGLHTLVYSRSKHQRGKGQYPLQKWPKVLQHLHLLLYATVVTFPFIVTIVYWVLISPNDEPFKDFFEAFSNITKHIMNSAFALFELSLTNAGPHPWIHLLWTILIMGAYVGTAYITFATQGFYPYSFLDPENGIKTLLLSLGGITLAQIVFFVLTWGIIKLRSRLTRRKQREVDSELREGILYRGETQH</sequence>
<feature type="transmembrane region" description="Helical" evidence="1">
    <location>
        <begin position="61"/>
        <end position="79"/>
    </location>
</feature>
<keyword evidence="1" id="KW-1133">Transmembrane helix</keyword>
<evidence type="ECO:0008006" key="4">
    <source>
        <dbReference type="Google" id="ProtNLM"/>
    </source>
</evidence>